<dbReference type="EnsemblMetazoa" id="RPRC000771-RA">
    <property type="protein sequence ID" value="RPRC000771-PA"/>
    <property type="gene ID" value="RPRC000771"/>
</dbReference>
<proteinExistence type="predicted"/>
<feature type="coiled-coil region" evidence="1">
    <location>
        <begin position="2"/>
        <end position="64"/>
    </location>
</feature>
<dbReference type="AlphaFoldDB" id="T1H9R7"/>
<feature type="region of interest" description="Disordered" evidence="2">
    <location>
        <begin position="217"/>
        <end position="252"/>
    </location>
</feature>
<keyword evidence="4" id="KW-1185">Reference proteome</keyword>
<feature type="compositionally biased region" description="Polar residues" evidence="2">
    <location>
        <begin position="237"/>
        <end position="249"/>
    </location>
</feature>
<dbReference type="VEuPathDB" id="VectorBase:RPRC000771"/>
<dbReference type="eggNOG" id="ENOG502SNAA">
    <property type="taxonomic scope" value="Eukaryota"/>
</dbReference>
<keyword evidence="1" id="KW-0175">Coiled coil</keyword>
<name>T1H9R7_RHOPR</name>
<evidence type="ECO:0000313" key="4">
    <source>
        <dbReference type="Proteomes" id="UP000015103"/>
    </source>
</evidence>
<reference evidence="3" key="1">
    <citation type="submission" date="2015-05" db="UniProtKB">
        <authorList>
            <consortium name="EnsemblMetazoa"/>
        </authorList>
    </citation>
    <scope>IDENTIFICATION</scope>
</reference>
<evidence type="ECO:0008006" key="5">
    <source>
        <dbReference type="Google" id="ProtNLM"/>
    </source>
</evidence>
<evidence type="ECO:0000313" key="3">
    <source>
        <dbReference type="EnsemblMetazoa" id="RPRC000771-PA"/>
    </source>
</evidence>
<dbReference type="STRING" id="13249.T1H9R7"/>
<dbReference type="HOGENOM" id="CLU_802450_0_0_1"/>
<sequence>MEAHFKELIQKLEEVKDSLQKQIQGVDEKMCGMQSQINVFVNRIEKVEADYKLINKEVELFKTRIDGLQSYNRANNVILNNMMECNNLNTQELEIKVLNFLKDIIKVDVSLNDINFIRRIGRNSLEKKPILIKFVSFRKKIEVLRLAKNLKGSSVSLSENYSNEIRQSRRLLLPFLYKARSIQCKAFLRQDKLIINDKRFYIEQLQQLEQEDKLSTLTSGASGTSEVGESDAEVRASQKSNRVLRQRTGQGRIDGKNKCDPILKWLDFRAAFDCIDRRVLMYKLLNYGVSSKFVKVIRKLYEKTRASIWTKESLSMSFETNMGVKALFSSAGEFKASGRALCVAKS</sequence>
<organism evidence="3 4">
    <name type="scientific">Rhodnius prolixus</name>
    <name type="common">Triatomid bug</name>
    <dbReference type="NCBI Taxonomy" id="13249"/>
    <lineage>
        <taxon>Eukaryota</taxon>
        <taxon>Metazoa</taxon>
        <taxon>Ecdysozoa</taxon>
        <taxon>Arthropoda</taxon>
        <taxon>Hexapoda</taxon>
        <taxon>Insecta</taxon>
        <taxon>Pterygota</taxon>
        <taxon>Neoptera</taxon>
        <taxon>Paraneoptera</taxon>
        <taxon>Hemiptera</taxon>
        <taxon>Heteroptera</taxon>
        <taxon>Panheteroptera</taxon>
        <taxon>Cimicomorpha</taxon>
        <taxon>Reduviidae</taxon>
        <taxon>Triatominae</taxon>
        <taxon>Rhodnius</taxon>
    </lineage>
</organism>
<dbReference type="EMBL" id="ACPB03026704">
    <property type="status" value="NOT_ANNOTATED_CDS"/>
    <property type="molecule type" value="Genomic_DNA"/>
</dbReference>
<evidence type="ECO:0000256" key="1">
    <source>
        <dbReference type="SAM" id="Coils"/>
    </source>
</evidence>
<dbReference type="Proteomes" id="UP000015103">
    <property type="component" value="Unassembled WGS sequence"/>
</dbReference>
<protein>
    <recommendedName>
        <fullName evidence="5">Reverse transcriptase domain-containing protein</fullName>
    </recommendedName>
</protein>
<accession>T1H9R7</accession>
<dbReference type="InParanoid" id="T1H9R7"/>
<dbReference type="EMBL" id="ACPB03026703">
    <property type="status" value="NOT_ANNOTATED_CDS"/>
    <property type="molecule type" value="Genomic_DNA"/>
</dbReference>
<evidence type="ECO:0000256" key="2">
    <source>
        <dbReference type="SAM" id="MobiDB-lite"/>
    </source>
</evidence>